<sequence>MGHWSWGIGHGASGIGHRALGIGHWASGIGYRELGIGNPLNLLNPLQNPLPNFLLSATSVTSVTKSVAELQLSNNSVALTQGSEST</sequence>
<accession>A0A2G4F0M9</accession>
<dbReference type="AlphaFoldDB" id="A0A2G4F0M9"/>
<keyword evidence="2" id="KW-1185">Reference proteome</keyword>
<comment type="caution">
    <text evidence="1">The sequence shown here is derived from an EMBL/GenBank/DDBJ whole genome shotgun (WGS) entry which is preliminary data.</text>
</comment>
<evidence type="ECO:0000313" key="1">
    <source>
        <dbReference type="EMBL" id="PHX55324.1"/>
    </source>
</evidence>
<dbReference type="Proteomes" id="UP000226442">
    <property type="component" value="Unassembled WGS sequence"/>
</dbReference>
<dbReference type="RefSeq" id="WP_096828701.1">
    <property type="nucleotide sequence ID" value="NZ_NXIB02000056.1"/>
</dbReference>
<gene>
    <name evidence="1" type="ORF">CP500_011295</name>
</gene>
<protein>
    <submittedName>
        <fullName evidence="1">Uncharacterized protein</fullName>
    </submittedName>
</protein>
<reference evidence="1" key="1">
    <citation type="submission" date="2017-10" db="EMBL/GenBank/DDBJ databases">
        <title>Draft genome sequence of the planktic cyanobacteria Tychonema bourrellyi isolated from alpine lentic freshwater.</title>
        <authorList>
            <person name="Tett A."/>
            <person name="Armanini F."/>
            <person name="Asnicar F."/>
            <person name="Boscaini A."/>
            <person name="Pasolli E."/>
            <person name="Zolfo M."/>
            <person name="Donati C."/>
            <person name="Salmaso N."/>
            <person name="Segata N."/>
        </authorList>
    </citation>
    <scope>NUCLEOTIDE SEQUENCE</scope>
    <source>
        <strain evidence="1">FEM_GT703</strain>
    </source>
</reference>
<dbReference type="EMBL" id="NXIB02000056">
    <property type="protein sequence ID" value="PHX55324.1"/>
    <property type="molecule type" value="Genomic_DNA"/>
</dbReference>
<name>A0A2G4F0M9_9CYAN</name>
<organism evidence="1 2">
    <name type="scientific">Tychonema bourrellyi FEM_GT703</name>
    <dbReference type="NCBI Taxonomy" id="2040638"/>
    <lineage>
        <taxon>Bacteria</taxon>
        <taxon>Bacillati</taxon>
        <taxon>Cyanobacteriota</taxon>
        <taxon>Cyanophyceae</taxon>
        <taxon>Oscillatoriophycideae</taxon>
        <taxon>Oscillatoriales</taxon>
        <taxon>Microcoleaceae</taxon>
        <taxon>Tychonema</taxon>
    </lineage>
</organism>
<evidence type="ECO:0000313" key="2">
    <source>
        <dbReference type="Proteomes" id="UP000226442"/>
    </source>
</evidence>
<dbReference type="OrthoDB" id="583819at2"/>
<proteinExistence type="predicted"/>